<dbReference type="OrthoDB" id="1704979at2"/>
<dbReference type="Gene3D" id="3.30.470.20">
    <property type="entry name" value="ATP-grasp fold, B domain"/>
    <property type="match status" value="1"/>
</dbReference>
<dbReference type="InterPro" id="IPR013651">
    <property type="entry name" value="ATP-grasp_RimK-type"/>
</dbReference>
<dbReference type="Proteomes" id="UP000006330">
    <property type="component" value="Unassembled WGS sequence"/>
</dbReference>
<evidence type="ECO:0000313" key="3">
    <source>
        <dbReference type="Proteomes" id="UP000006330"/>
    </source>
</evidence>
<proteinExistence type="predicted"/>
<feature type="domain" description="ATP-grasp fold RimK-type" evidence="1">
    <location>
        <begin position="210"/>
        <end position="295"/>
    </location>
</feature>
<name>K5ZDA3_9BACT</name>
<sequence>MKIAIHHNVDSFSERWIQYCQEKEVDYKLVNAYATDILAQLYDCDAFMWHHYHTNYKDVLFAKQLLYSLQIAGKKVFPDFYTGWHFDDKVGQKYLLEAIAAPLVPSYVFYDKQCALKWVKETDFPKVFKLRGGAGASNVKLVHSSFEARKLVEKAFGRGFSQYNGWGGLKERYRQFYTGNTSAWDVVKGFVRLFVPTQYAQMHGREKGYVYFQDFIPENGYDIRVIVIGNKAFAIKRLCRENDFRASGSGHILYAKEEINEECVKIAFSVNRKIHSQCIAYDFVFDGTKPLIVELSYGFSMLGYDLCPGYWTEDLVWHEGEFVPQYWMVENLLKTD</sequence>
<dbReference type="SUPFAM" id="SSF56059">
    <property type="entry name" value="Glutathione synthetase ATP-binding domain-like"/>
    <property type="match status" value="1"/>
</dbReference>
<dbReference type="RefSeq" id="WP_007657869.1">
    <property type="nucleotide sequence ID" value="NZ_JH976475.1"/>
</dbReference>
<evidence type="ECO:0000313" key="2">
    <source>
        <dbReference type="EMBL" id="EKN09376.1"/>
    </source>
</evidence>
<organism evidence="2 3">
    <name type="scientific">Parabacteroides goldsteinii CL02T12C30</name>
    <dbReference type="NCBI Taxonomy" id="999418"/>
    <lineage>
        <taxon>Bacteria</taxon>
        <taxon>Pseudomonadati</taxon>
        <taxon>Bacteroidota</taxon>
        <taxon>Bacteroidia</taxon>
        <taxon>Bacteroidales</taxon>
        <taxon>Tannerellaceae</taxon>
        <taxon>Parabacteroides</taxon>
    </lineage>
</organism>
<dbReference type="Pfam" id="PF08443">
    <property type="entry name" value="RimK"/>
    <property type="match status" value="1"/>
</dbReference>
<protein>
    <recommendedName>
        <fullName evidence="1">ATP-grasp fold RimK-type domain-containing protein</fullName>
    </recommendedName>
</protein>
<evidence type="ECO:0000259" key="1">
    <source>
        <dbReference type="Pfam" id="PF08443"/>
    </source>
</evidence>
<dbReference type="HOGENOM" id="CLU_803313_0_0_10"/>
<accession>K5ZDA3</accession>
<reference evidence="2 3" key="1">
    <citation type="submission" date="2012-02" db="EMBL/GenBank/DDBJ databases">
        <title>The Genome Sequence of Parabacteroides goldsteinii CL02T12C30.</title>
        <authorList>
            <consortium name="The Broad Institute Genome Sequencing Platform"/>
            <person name="Earl A."/>
            <person name="Ward D."/>
            <person name="Feldgarden M."/>
            <person name="Gevers D."/>
            <person name="Zitomersky N.L."/>
            <person name="Coyne M.J."/>
            <person name="Comstock L.E."/>
            <person name="Young S.K."/>
            <person name="Zeng Q."/>
            <person name="Gargeya S."/>
            <person name="Fitzgerald M."/>
            <person name="Haas B."/>
            <person name="Abouelleil A."/>
            <person name="Alvarado L."/>
            <person name="Arachchi H.M."/>
            <person name="Berlin A."/>
            <person name="Chapman S.B."/>
            <person name="Gearin G."/>
            <person name="Goldberg J."/>
            <person name="Griggs A."/>
            <person name="Gujja S."/>
            <person name="Hansen M."/>
            <person name="Heiman D."/>
            <person name="Howarth C."/>
            <person name="Larimer J."/>
            <person name="Lui A."/>
            <person name="MacDonald P.J.P."/>
            <person name="McCowen C."/>
            <person name="Montmayeur A."/>
            <person name="Murphy C."/>
            <person name="Neiman D."/>
            <person name="Pearson M."/>
            <person name="Priest M."/>
            <person name="Roberts A."/>
            <person name="Saif S."/>
            <person name="Shea T."/>
            <person name="Sisk P."/>
            <person name="Stolte C."/>
            <person name="Sykes S."/>
            <person name="Wortman J."/>
            <person name="Nusbaum C."/>
            <person name="Birren B."/>
        </authorList>
    </citation>
    <scope>NUCLEOTIDE SEQUENCE [LARGE SCALE GENOMIC DNA]</scope>
    <source>
        <strain evidence="2 3">CL02T12C30</strain>
    </source>
</reference>
<dbReference type="EMBL" id="AGZO01000031">
    <property type="protein sequence ID" value="EKN09376.1"/>
    <property type="molecule type" value="Genomic_DNA"/>
</dbReference>
<dbReference type="AlphaFoldDB" id="K5ZDA3"/>
<gene>
    <name evidence="2" type="ORF">HMPREF1076_04405</name>
</gene>
<comment type="caution">
    <text evidence="2">The sequence shown here is derived from an EMBL/GenBank/DDBJ whole genome shotgun (WGS) entry which is preliminary data.</text>
</comment>
<dbReference type="PATRIC" id="fig|999418.3.peg.4481"/>